<dbReference type="EMBL" id="CM009299">
    <property type="protein sequence ID" value="RQO96140.1"/>
    <property type="molecule type" value="Genomic_DNA"/>
</dbReference>
<proteinExistence type="predicted"/>
<evidence type="ECO:0000313" key="3">
    <source>
        <dbReference type="Proteomes" id="UP000006729"/>
    </source>
</evidence>
<dbReference type="Proteomes" id="UP000006729">
    <property type="component" value="Chromosome 10"/>
</dbReference>
<evidence type="ECO:0000313" key="2">
    <source>
        <dbReference type="EMBL" id="RQO96140.1"/>
    </source>
</evidence>
<feature type="compositionally biased region" description="Polar residues" evidence="1">
    <location>
        <begin position="36"/>
        <end position="49"/>
    </location>
</feature>
<feature type="region of interest" description="Disordered" evidence="1">
    <location>
        <begin position="1"/>
        <end position="49"/>
    </location>
</feature>
<accession>A0A3N7FQH0</accession>
<organism evidence="2 3">
    <name type="scientific">Populus trichocarpa</name>
    <name type="common">Western balsam poplar</name>
    <name type="synonym">Populus balsamifera subsp. trichocarpa</name>
    <dbReference type="NCBI Taxonomy" id="3694"/>
    <lineage>
        <taxon>Eukaryota</taxon>
        <taxon>Viridiplantae</taxon>
        <taxon>Streptophyta</taxon>
        <taxon>Embryophyta</taxon>
        <taxon>Tracheophyta</taxon>
        <taxon>Spermatophyta</taxon>
        <taxon>Magnoliopsida</taxon>
        <taxon>eudicotyledons</taxon>
        <taxon>Gunneridae</taxon>
        <taxon>Pentapetalae</taxon>
        <taxon>rosids</taxon>
        <taxon>fabids</taxon>
        <taxon>Malpighiales</taxon>
        <taxon>Salicaceae</taxon>
        <taxon>Saliceae</taxon>
        <taxon>Populus</taxon>
    </lineage>
</organism>
<dbReference type="AlphaFoldDB" id="A0A3N7FQH0"/>
<name>A0A3N7FQH0_POPTR</name>
<reference evidence="2 3" key="1">
    <citation type="journal article" date="2006" name="Science">
        <title>The genome of black cottonwood, Populus trichocarpa (Torr. &amp; Gray).</title>
        <authorList>
            <person name="Tuskan G.A."/>
            <person name="Difazio S."/>
            <person name="Jansson S."/>
            <person name="Bohlmann J."/>
            <person name="Grigoriev I."/>
            <person name="Hellsten U."/>
            <person name="Putnam N."/>
            <person name="Ralph S."/>
            <person name="Rombauts S."/>
            <person name="Salamov A."/>
            <person name="Schein J."/>
            <person name="Sterck L."/>
            <person name="Aerts A."/>
            <person name="Bhalerao R.R."/>
            <person name="Bhalerao R.P."/>
            <person name="Blaudez D."/>
            <person name="Boerjan W."/>
            <person name="Brun A."/>
            <person name="Brunner A."/>
            <person name="Busov V."/>
            <person name="Campbell M."/>
            <person name="Carlson J."/>
            <person name="Chalot M."/>
            <person name="Chapman J."/>
            <person name="Chen G.L."/>
            <person name="Cooper D."/>
            <person name="Coutinho P.M."/>
            <person name="Couturier J."/>
            <person name="Covert S."/>
            <person name="Cronk Q."/>
            <person name="Cunningham R."/>
            <person name="Davis J."/>
            <person name="Degroeve S."/>
            <person name="Dejardin A."/>
            <person name="Depamphilis C."/>
            <person name="Detter J."/>
            <person name="Dirks B."/>
            <person name="Dubchak I."/>
            <person name="Duplessis S."/>
            <person name="Ehlting J."/>
            <person name="Ellis B."/>
            <person name="Gendler K."/>
            <person name="Goodstein D."/>
            <person name="Gribskov M."/>
            <person name="Grimwood J."/>
            <person name="Groover A."/>
            <person name="Gunter L."/>
            <person name="Hamberger B."/>
            <person name="Heinze B."/>
            <person name="Helariutta Y."/>
            <person name="Henrissat B."/>
            <person name="Holligan D."/>
            <person name="Holt R."/>
            <person name="Huang W."/>
            <person name="Islam-Faridi N."/>
            <person name="Jones S."/>
            <person name="Jones-Rhoades M."/>
            <person name="Jorgensen R."/>
            <person name="Joshi C."/>
            <person name="Kangasjarvi J."/>
            <person name="Karlsson J."/>
            <person name="Kelleher C."/>
            <person name="Kirkpatrick R."/>
            <person name="Kirst M."/>
            <person name="Kohler A."/>
            <person name="Kalluri U."/>
            <person name="Larimer F."/>
            <person name="Leebens-Mack J."/>
            <person name="Leple J.C."/>
            <person name="Locascio P."/>
            <person name="Lou Y."/>
            <person name="Lucas S."/>
            <person name="Martin F."/>
            <person name="Montanini B."/>
            <person name="Napoli C."/>
            <person name="Nelson D.R."/>
            <person name="Nelson C."/>
            <person name="Nieminen K."/>
            <person name="Nilsson O."/>
            <person name="Pereda V."/>
            <person name="Peter G."/>
            <person name="Philippe R."/>
            <person name="Pilate G."/>
            <person name="Poliakov A."/>
            <person name="Razumovskaya J."/>
            <person name="Richardson P."/>
            <person name="Rinaldi C."/>
            <person name="Ritland K."/>
            <person name="Rouze P."/>
            <person name="Ryaboy D."/>
            <person name="Schmutz J."/>
            <person name="Schrader J."/>
            <person name="Segerman B."/>
            <person name="Shin H."/>
            <person name="Siddiqui A."/>
            <person name="Sterky F."/>
            <person name="Terry A."/>
            <person name="Tsai C.J."/>
            <person name="Uberbacher E."/>
            <person name="Unneberg P."/>
            <person name="Vahala J."/>
            <person name="Wall K."/>
            <person name="Wessler S."/>
            <person name="Yang G."/>
            <person name="Yin T."/>
            <person name="Douglas C."/>
            <person name="Marra M."/>
            <person name="Sandberg G."/>
            <person name="Van de Peer Y."/>
            <person name="Rokhsar D."/>
        </authorList>
    </citation>
    <scope>NUCLEOTIDE SEQUENCE [LARGE SCALE GENOMIC DNA]</scope>
    <source>
        <strain evidence="3">cv. Nisqually</strain>
    </source>
</reference>
<keyword evidence="3" id="KW-1185">Reference proteome</keyword>
<gene>
    <name evidence="2" type="ORF">POPTR_010G020750</name>
</gene>
<feature type="compositionally biased region" description="Polar residues" evidence="1">
    <location>
        <begin position="1"/>
        <end position="16"/>
    </location>
</feature>
<protein>
    <submittedName>
        <fullName evidence="2">Uncharacterized protein</fullName>
    </submittedName>
</protein>
<evidence type="ECO:0000256" key="1">
    <source>
        <dbReference type="SAM" id="MobiDB-lite"/>
    </source>
</evidence>
<sequence length="200" mass="21026">MHVENPQQLDPRNTIVNPRKGKMNKVDSPGSYAVRGQQQGGSLSSAHESLTSRCMWNQNKAGLPLERSQVPRFSSNAVSGNATAEIPLQQSAISSLGSSAFSKVHGGMPATSYPAGPMGEPGFAGLVQYGGSEHQKHGLAKGAVASSAEKTSEGFFSANRVDDFPTSLSTGKILENDGGSSNMFAESNKIIQVLPPQKKP</sequence>